<protein>
    <submittedName>
        <fullName evidence="1">DNA polymerase III subunit epsilon</fullName>
    </submittedName>
</protein>
<sequence>RDPPPRAPRPRPLAPRITPAEAQAHAAFVASLGEKAVWLRYGGAVT</sequence>
<keyword evidence="2" id="KW-1185">Reference proteome</keyword>
<organism evidence="1 2">
    <name type="scientific">Paracoccus thiocyanatus</name>
    <dbReference type="NCBI Taxonomy" id="34006"/>
    <lineage>
        <taxon>Bacteria</taxon>
        <taxon>Pseudomonadati</taxon>
        <taxon>Pseudomonadota</taxon>
        <taxon>Alphaproteobacteria</taxon>
        <taxon>Rhodobacterales</taxon>
        <taxon>Paracoccaceae</taxon>
        <taxon>Paracoccus</taxon>
    </lineage>
</organism>
<dbReference type="Proteomes" id="UP000256679">
    <property type="component" value="Unassembled WGS sequence"/>
</dbReference>
<dbReference type="EMBL" id="QFCQ01000131">
    <property type="protein sequence ID" value="RDW12063.1"/>
    <property type="molecule type" value="Genomic_DNA"/>
</dbReference>
<dbReference type="AlphaFoldDB" id="A0A3D8P7L2"/>
<evidence type="ECO:0000313" key="1">
    <source>
        <dbReference type="EMBL" id="RDW12063.1"/>
    </source>
</evidence>
<comment type="caution">
    <text evidence="1">The sequence shown here is derived from an EMBL/GenBank/DDBJ whole genome shotgun (WGS) entry which is preliminary data.</text>
</comment>
<evidence type="ECO:0000313" key="2">
    <source>
        <dbReference type="Proteomes" id="UP000256679"/>
    </source>
</evidence>
<name>A0A3D8P7L2_9RHOB</name>
<feature type="non-terminal residue" evidence="1">
    <location>
        <position position="1"/>
    </location>
</feature>
<proteinExistence type="predicted"/>
<reference evidence="1 2" key="1">
    <citation type="submission" date="2018-05" db="EMBL/GenBank/DDBJ databases">
        <title>Whole genome sequencing of Paracoccus thiocyanatus SST.</title>
        <authorList>
            <person name="Ghosh W."/>
            <person name="Rameez M.J."/>
            <person name="Roy C."/>
        </authorList>
    </citation>
    <scope>NUCLEOTIDE SEQUENCE [LARGE SCALE GENOMIC DNA]</scope>
    <source>
        <strain evidence="1 2">SST</strain>
    </source>
</reference>
<gene>
    <name evidence="1" type="ORF">DIE28_15785</name>
</gene>
<accession>A0A3D8P7L2</accession>